<keyword evidence="2" id="KW-1185">Reference proteome</keyword>
<organism evidence="1 2">
    <name type="scientific">Larkinella punicea</name>
    <dbReference type="NCBI Taxonomy" id="2315727"/>
    <lineage>
        <taxon>Bacteria</taxon>
        <taxon>Pseudomonadati</taxon>
        <taxon>Bacteroidota</taxon>
        <taxon>Cytophagia</taxon>
        <taxon>Cytophagales</taxon>
        <taxon>Spirosomataceae</taxon>
        <taxon>Larkinella</taxon>
    </lineage>
</organism>
<evidence type="ECO:0000313" key="1">
    <source>
        <dbReference type="EMBL" id="RCR69276.1"/>
    </source>
</evidence>
<dbReference type="AlphaFoldDB" id="A0A368JQL9"/>
<protein>
    <submittedName>
        <fullName evidence="1">Uncharacterized protein</fullName>
    </submittedName>
</protein>
<name>A0A368JQL9_9BACT</name>
<evidence type="ECO:0000313" key="2">
    <source>
        <dbReference type="Proteomes" id="UP000253383"/>
    </source>
</evidence>
<dbReference type="Proteomes" id="UP000253383">
    <property type="component" value="Unassembled WGS sequence"/>
</dbReference>
<sequence>MMLKDTEEPSPLSNFVTNRFIALLLLKPLKLSYCFLDFKKTIPFFSEAFPENRPCIHKILFGKNLGTVNFNVEQYLV</sequence>
<comment type="caution">
    <text evidence="1">The sequence shown here is derived from an EMBL/GenBank/DDBJ whole genome shotgun (WGS) entry which is preliminary data.</text>
</comment>
<reference evidence="1 2" key="1">
    <citation type="submission" date="2018-07" db="EMBL/GenBank/DDBJ databases">
        <title>Genome analysis of Larkinella rosea.</title>
        <authorList>
            <person name="Zhou Z."/>
            <person name="Wang G."/>
        </authorList>
    </citation>
    <scope>NUCLEOTIDE SEQUENCE [LARGE SCALE GENOMIC DNA]</scope>
    <source>
        <strain evidence="2">zzj9</strain>
    </source>
</reference>
<gene>
    <name evidence="1" type="ORF">DUE52_13050</name>
</gene>
<proteinExistence type="predicted"/>
<accession>A0A368JQL9</accession>
<dbReference type="EMBL" id="QOWE01000009">
    <property type="protein sequence ID" value="RCR69276.1"/>
    <property type="molecule type" value="Genomic_DNA"/>
</dbReference>